<evidence type="ECO:0000256" key="8">
    <source>
        <dbReference type="ARBA" id="ARBA00023136"/>
    </source>
</evidence>
<reference evidence="11 12" key="1">
    <citation type="journal article" date="2022" name="ISME Commun">
        <title>Vulcanimicrobium alpinus gen. nov. sp. nov., the first cultivated representative of the candidate phylum 'Eremiobacterota', is a metabolically versatile aerobic anoxygenic phototroph.</title>
        <authorList>
            <person name="Yabe S."/>
            <person name="Muto K."/>
            <person name="Abe K."/>
            <person name="Yokota A."/>
            <person name="Staudigel H."/>
            <person name="Tebo B.M."/>
        </authorList>
    </citation>
    <scope>NUCLEOTIDE SEQUENCE [LARGE SCALE GENOMIC DNA]</scope>
    <source>
        <strain evidence="11 12">WC8-2</strain>
    </source>
</reference>
<evidence type="ECO:0000256" key="3">
    <source>
        <dbReference type="ARBA" id="ARBA00022448"/>
    </source>
</evidence>
<evidence type="ECO:0000256" key="9">
    <source>
        <dbReference type="RuleBase" id="RU361157"/>
    </source>
</evidence>
<feature type="transmembrane region" description="Helical" evidence="9">
    <location>
        <begin position="42"/>
        <end position="63"/>
    </location>
</feature>
<proteinExistence type="inferred from homology"/>
<dbReference type="PROSITE" id="PS51012">
    <property type="entry name" value="ABC_TM2"/>
    <property type="match status" value="1"/>
</dbReference>
<dbReference type="InterPro" id="IPR013525">
    <property type="entry name" value="ABC2_TM"/>
</dbReference>
<comment type="subcellular location">
    <subcellularLocation>
        <location evidence="1">Cell inner membrane</location>
        <topology evidence="1">Multi-pass membrane protein</topology>
    </subcellularLocation>
    <subcellularLocation>
        <location evidence="9">Cell membrane</location>
        <topology evidence="9">Multi-pass membrane protein</topology>
    </subcellularLocation>
</comment>
<evidence type="ECO:0000256" key="7">
    <source>
        <dbReference type="ARBA" id="ARBA00022989"/>
    </source>
</evidence>
<name>A0AAN2CAS5_UNVUL</name>
<dbReference type="GO" id="GO:0005886">
    <property type="term" value="C:plasma membrane"/>
    <property type="evidence" value="ECO:0007669"/>
    <property type="project" value="UniProtKB-SubCell"/>
</dbReference>
<gene>
    <name evidence="11" type="ORF">WPS_29400</name>
</gene>
<protein>
    <recommendedName>
        <fullName evidence="9">Transport permease protein</fullName>
    </recommendedName>
</protein>
<keyword evidence="5" id="KW-0997">Cell inner membrane</keyword>
<sequence length="272" mass="29113">MTVLTTASQQKTSFSGRFATYAALVSTLAARNLKIRYRGSSLGVFWSLSNPLLMTGVYTAIFGTAFAKYYGGSIFDYVLAVFVALSVLAFFSSATSQALSSIVAGGPLLNKIALPCSAFPVSTVTANTFQLVIGTVPLLMIVALLRTHSIINVAAIAGPLAGLILTSMGVALALAALYVYFRDLAYLYEVVTFIIYMTTPVFYPASFVPPSVRTYLELNPVAVIVSSLRDIVLNPQMPHLRAIALPVVTGFAVFALGIAIFAPLRRDFLDLL</sequence>
<evidence type="ECO:0000256" key="1">
    <source>
        <dbReference type="ARBA" id="ARBA00004429"/>
    </source>
</evidence>
<organism evidence="11 12">
    <name type="scientific">Vulcanimicrobium alpinum</name>
    <dbReference type="NCBI Taxonomy" id="3016050"/>
    <lineage>
        <taxon>Bacteria</taxon>
        <taxon>Bacillati</taxon>
        <taxon>Vulcanimicrobiota</taxon>
        <taxon>Vulcanimicrobiia</taxon>
        <taxon>Vulcanimicrobiales</taxon>
        <taxon>Vulcanimicrobiaceae</taxon>
        <taxon>Vulcanimicrobium</taxon>
    </lineage>
</organism>
<evidence type="ECO:0000256" key="5">
    <source>
        <dbReference type="ARBA" id="ARBA00022519"/>
    </source>
</evidence>
<dbReference type="InterPro" id="IPR047817">
    <property type="entry name" value="ABC2_TM_bact-type"/>
</dbReference>
<evidence type="ECO:0000256" key="4">
    <source>
        <dbReference type="ARBA" id="ARBA00022475"/>
    </source>
</evidence>
<keyword evidence="8 9" id="KW-0472">Membrane</keyword>
<keyword evidence="4 9" id="KW-1003">Cell membrane</keyword>
<evidence type="ECO:0000256" key="6">
    <source>
        <dbReference type="ARBA" id="ARBA00022692"/>
    </source>
</evidence>
<keyword evidence="3 9" id="KW-0813">Transport</keyword>
<feature type="transmembrane region" description="Helical" evidence="9">
    <location>
        <begin position="112"/>
        <end position="145"/>
    </location>
</feature>
<keyword evidence="7 9" id="KW-1133">Transmembrane helix</keyword>
<dbReference type="PANTHER" id="PTHR30413">
    <property type="entry name" value="INNER MEMBRANE TRANSPORT PERMEASE"/>
    <property type="match status" value="1"/>
</dbReference>
<accession>A0AAN2CAS5</accession>
<dbReference type="KEGG" id="vab:WPS_29400"/>
<feature type="domain" description="ABC transmembrane type-2" evidence="10">
    <location>
        <begin position="42"/>
        <end position="264"/>
    </location>
</feature>
<feature type="transmembrane region" description="Helical" evidence="9">
    <location>
        <begin position="151"/>
        <end position="179"/>
    </location>
</feature>
<feature type="transmembrane region" description="Helical" evidence="9">
    <location>
        <begin position="243"/>
        <end position="264"/>
    </location>
</feature>
<dbReference type="EMBL" id="AP025523">
    <property type="protein sequence ID" value="BDE07664.1"/>
    <property type="molecule type" value="Genomic_DNA"/>
</dbReference>
<dbReference type="Proteomes" id="UP001317532">
    <property type="component" value="Chromosome"/>
</dbReference>
<dbReference type="RefSeq" id="WP_317995242.1">
    <property type="nucleotide sequence ID" value="NZ_AP025523.1"/>
</dbReference>
<feature type="transmembrane region" description="Helical" evidence="9">
    <location>
        <begin position="186"/>
        <end position="205"/>
    </location>
</feature>
<comment type="similarity">
    <text evidence="2 9">Belongs to the ABC-2 integral membrane protein family.</text>
</comment>
<dbReference type="AlphaFoldDB" id="A0AAN2CAS5"/>
<evidence type="ECO:0000256" key="2">
    <source>
        <dbReference type="ARBA" id="ARBA00007783"/>
    </source>
</evidence>
<keyword evidence="6 9" id="KW-0812">Transmembrane</keyword>
<evidence type="ECO:0000313" key="11">
    <source>
        <dbReference type="EMBL" id="BDE07664.1"/>
    </source>
</evidence>
<dbReference type="GO" id="GO:0140359">
    <property type="term" value="F:ABC-type transporter activity"/>
    <property type="evidence" value="ECO:0007669"/>
    <property type="project" value="InterPro"/>
</dbReference>
<keyword evidence="12" id="KW-1185">Reference proteome</keyword>
<evidence type="ECO:0000259" key="10">
    <source>
        <dbReference type="PROSITE" id="PS51012"/>
    </source>
</evidence>
<evidence type="ECO:0000313" key="12">
    <source>
        <dbReference type="Proteomes" id="UP001317532"/>
    </source>
</evidence>
<dbReference type="Pfam" id="PF01061">
    <property type="entry name" value="ABC2_membrane"/>
    <property type="match status" value="1"/>
</dbReference>
<dbReference type="GO" id="GO:0015920">
    <property type="term" value="P:lipopolysaccharide transport"/>
    <property type="evidence" value="ECO:0007669"/>
    <property type="project" value="TreeGrafter"/>
</dbReference>
<dbReference type="PANTHER" id="PTHR30413:SF8">
    <property type="entry name" value="TRANSPORT PERMEASE PROTEIN"/>
    <property type="match status" value="1"/>
</dbReference>
<comment type="caution">
    <text evidence="9">Lacks conserved residue(s) required for the propagation of feature annotation.</text>
</comment>